<gene>
    <name evidence="1" type="ORF">NCTC11645_03407</name>
</gene>
<dbReference type="AlphaFoldDB" id="A0A377J7F2"/>
<dbReference type="EMBL" id="UGHD01000003">
    <property type="protein sequence ID" value="STO98422.1"/>
    <property type="molecule type" value="Genomic_DNA"/>
</dbReference>
<dbReference type="KEGG" id="gho:AL542_00035"/>
<proteinExistence type="predicted"/>
<protein>
    <recommendedName>
        <fullName evidence="3">Plasmid maintenance system killer protein</fullName>
    </recommendedName>
</protein>
<dbReference type="Gene3D" id="3.30.2310.20">
    <property type="entry name" value="RelE-like"/>
    <property type="match status" value="1"/>
</dbReference>
<dbReference type="Proteomes" id="UP000254512">
    <property type="component" value="Unassembled WGS sequence"/>
</dbReference>
<name>A0A377J7F2_GRIHO</name>
<reference evidence="1 2" key="1">
    <citation type="submission" date="2018-06" db="EMBL/GenBank/DDBJ databases">
        <authorList>
            <consortium name="Pathogen Informatics"/>
            <person name="Doyle S."/>
        </authorList>
    </citation>
    <scope>NUCLEOTIDE SEQUENCE [LARGE SCALE GENOMIC DNA]</scope>
    <source>
        <strain evidence="1 2">NCTC11645</strain>
    </source>
</reference>
<accession>A0A377J7F2</accession>
<evidence type="ECO:0008006" key="3">
    <source>
        <dbReference type="Google" id="ProtNLM"/>
    </source>
</evidence>
<dbReference type="InterPro" id="IPR035093">
    <property type="entry name" value="RelE/ParE_toxin_dom_sf"/>
</dbReference>
<organism evidence="1 2">
    <name type="scientific">Grimontia hollisae</name>
    <name type="common">Vibrio hollisae</name>
    <dbReference type="NCBI Taxonomy" id="673"/>
    <lineage>
        <taxon>Bacteria</taxon>
        <taxon>Pseudomonadati</taxon>
        <taxon>Pseudomonadota</taxon>
        <taxon>Gammaproteobacteria</taxon>
        <taxon>Vibrionales</taxon>
        <taxon>Vibrionaceae</taxon>
        <taxon>Grimontia</taxon>
    </lineage>
</organism>
<sequence>MNQIVTTPAFERRLKKFLKKHPDMQAPLKKVLKMIQLNQLGHPSLRLHKIEGKNCHSVSLNMSYRLMVEIRIKQDGTVLLIDIGNHDDVY</sequence>
<evidence type="ECO:0000313" key="2">
    <source>
        <dbReference type="Proteomes" id="UP000254512"/>
    </source>
</evidence>
<evidence type="ECO:0000313" key="1">
    <source>
        <dbReference type="EMBL" id="STO98422.1"/>
    </source>
</evidence>
<dbReference type="SUPFAM" id="SSF143011">
    <property type="entry name" value="RelE-like"/>
    <property type="match status" value="1"/>
</dbReference>
<dbReference type="STRING" id="673.AL542_00035"/>